<gene>
    <name evidence="4" type="ORF">GXP67_11405</name>
</gene>
<proteinExistence type="predicted"/>
<dbReference type="PANTHER" id="PTHR30373">
    <property type="entry name" value="UPF0603 PROTEIN YGCG"/>
    <property type="match status" value="1"/>
</dbReference>
<dbReference type="PANTHER" id="PTHR30373:SF2">
    <property type="entry name" value="UPF0603 PROTEIN YGCG"/>
    <property type="match status" value="1"/>
</dbReference>
<sequence length="257" mass="27228">MKQTICLLFILMYQLAWGQNQSPFPAKPNPPRLVNDFVGVMNSSEIEALEQKLRRLNDTTSTQIAIAIIPTYGDYDRGQYTFELANQWGVGQANQNNGVLITVAINDRKYFTATGYGAEGVLPDALIKRIETEAFPENFRQGNYYEGLDQATTLMARAIAGEYTAEDTGEEGGGGGSWMFIILIIFIIIILSRIFRRRGGGGGGGFFGGGMIPPFITFGRGGSYGGGGGFGGFGGGGSDFGGFGGGSFGGGGAGGDW</sequence>
<feature type="transmembrane region" description="Helical" evidence="1">
    <location>
        <begin position="177"/>
        <end position="195"/>
    </location>
</feature>
<keyword evidence="1" id="KW-0472">Membrane</keyword>
<name>A0A6C0GH43_9BACT</name>
<protein>
    <submittedName>
        <fullName evidence="4">TPM domain-containing protein</fullName>
    </submittedName>
</protein>
<dbReference type="KEGG" id="rhoz:GXP67_11405"/>
<evidence type="ECO:0000313" key="4">
    <source>
        <dbReference type="EMBL" id="QHT67205.1"/>
    </source>
</evidence>
<evidence type="ECO:0000256" key="1">
    <source>
        <dbReference type="SAM" id="Phobius"/>
    </source>
</evidence>
<feature type="domain" description="TPM" evidence="3">
    <location>
        <begin position="34"/>
        <end position="157"/>
    </location>
</feature>
<dbReference type="InterPro" id="IPR007621">
    <property type="entry name" value="TPM_dom"/>
</dbReference>
<dbReference type="Proteomes" id="UP000480178">
    <property type="component" value="Chromosome"/>
</dbReference>
<reference evidence="4 5" key="1">
    <citation type="submission" date="2020-01" db="EMBL/GenBank/DDBJ databases">
        <authorList>
            <person name="Kim M.K."/>
        </authorList>
    </citation>
    <scope>NUCLEOTIDE SEQUENCE [LARGE SCALE GENOMIC DNA]</scope>
    <source>
        <strain evidence="4 5">172606-1</strain>
    </source>
</reference>
<accession>A0A6C0GH43</accession>
<evidence type="ECO:0000313" key="5">
    <source>
        <dbReference type="Proteomes" id="UP000480178"/>
    </source>
</evidence>
<dbReference type="Pfam" id="PF04536">
    <property type="entry name" value="TPM_phosphatase"/>
    <property type="match status" value="1"/>
</dbReference>
<dbReference type="EMBL" id="CP048222">
    <property type="protein sequence ID" value="QHT67205.1"/>
    <property type="molecule type" value="Genomic_DNA"/>
</dbReference>
<keyword evidence="1" id="KW-0812">Transmembrane</keyword>
<feature type="signal peptide" evidence="2">
    <location>
        <begin position="1"/>
        <end position="18"/>
    </location>
</feature>
<feature type="chain" id="PRO_5025648753" evidence="2">
    <location>
        <begin position="19"/>
        <end position="257"/>
    </location>
</feature>
<organism evidence="4 5">
    <name type="scientific">Rhodocytophaga rosea</name>
    <dbReference type="NCBI Taxonomy" id="2704465"/>
    <lineage>
        <taxon>Bacteria</taxon>
        <taxon>Pseudomonadati</taxon>
        <taxon>Bacteroidota</taxon>
        <taxon>Cytophagia</taxon>
        <taxon>Cytophagales</taxon>
        <taxon>Rhodocytophagaceae</taxon>
        <taxon>Rhodocytophaga</taxon>
    </lineage>
</organism>
<keyword evidence="1" id="KW-1133">Transmembrane helix</keyword>
<evidence type="ECO:0000259" key="3">
    <source>
        <dbReference type="Pfam" id="PF04536"/>
    </source>
</evidence>
<keyword evidence="2" id="KW-0732">Signal</keyword>
<evidence type="ECO:0000256" key="2">
    <source>
        <dbReference type="SAM" id="SignalP"/>
    </source>
</evidence>
<dbReference type="Gene3D" id="3.10.310.50">
    <property type="match status" value="1"/>
</dbReference>
<keyword evidence="5" id="KW-1185">Reference proteome</keyword>
<dbReference type="RefSeq" id="WP_162443246.1">
    <property type="nucleotide sequence ID" value="NZ_CP048222.1"/>
</dbReference>
<dbReference type="AlphaFoldDB" id="A0A6C0GH43"/>